<evidence type="ECO:0000313" key="3">
    <source>
        <dbReference type="Proteomes" id="UP000799777"/>
    </source>
</evidence>
<comment type="caution">
    <text evidence="2">The sequence shown here is derived from an EMBL/GenBank/DDBJ whole genome shotgun (WGS) entry which is preliminary data.</text>
</comment>
<keyword evidence="3" id="KW-1185">Reference proteome</keyword>
<feature type="coiled-coil region" evidence="1">
    <location>
        <begin position="25"/>
        <end position="59"/>
    </location>
</feature>
<dbReference type="AlphaFoldDB" id="A0A9P4LGX5"/>
<evidence type="ECO:0000313" key="2">
    <source>
        <dbReference type="EMBL" id="KAF2024645.1"/>
    </source>
</evidence>
<organism evidence="2 3">
    <name type="scientific">Setomelanomma holmii</name>
    <dbReference type="NCBI Taxonomy" id="210430"/>
    <lineage>
        <taxon>Eukaryota</taxon>
        <taxon>Fungi</taxon>
        <taxon>Dikarya</taxon>
        <taxon>Ascomycota</taxon>
        <taxon>Pezizomycotina</taxon>
        <taxon>Dothideomycetes</taxon>
        <taxon>Pleosporomycetidae</taxon>
        <taxon>Pleosporales</taxon>
        <taxon>Pleosporineae</taxon>
        <taxon>Phaeosphaeriaceae</taxon>
        <taxon>Setomelanomma</taxon>
    </lineage>
</organism>
<evidence type="ECO:0000256" key="1">
    <source>
        <dbReference type="SAM" id="Coils"/>
    </source>
</evidence>
<name>A0A9P4LGX5_9PLEO</name>
<proteinExistence type="predicted"/>
<accession>A0A9P4LGX5</accession>
<keyword evidence="1" id="KW-0175">Coiled coil</keyword>
<gene>
    <name evidence="2" type="ORF">EK21DRAFT_93900</name>
</gene>
<sequence length="381" mass="43989">MADDTSAHAELKVAADALSRVIVDVKELRALQQKLAQHMRELQSKREKRQKLLACLLERHAKAQLRPLMDSMLTRLPQELRNNVYEHLLVSDQHIFAYRRRPLRVKPNDSAIYPDNRLLNPGYVGDVAAAGMNGIHYSRNTFELKVGKGCFGFGALGQVPSRYRPGKYRLECCPSPRWLARNVRIHVDTKVEPTSTLPSQFTVHTEDSCPGQDAMTRIEVQLMGILDLKGGTNAKVDFIVTRQVNEKPTIRKSYTREHERRFVNTMEGLRRTIYELKHSDVSVTVTLGNQQRLKVYDELSPNGRHVYSSWDFTSHLSLTVEESRAILQERSETRRVVEFRYILSSMIYDPPDGDPDEFYAILWQRWRLRCALPWLGNGWET</sequence>
<dbReference type="Proteomes" id="UP000799777">
    <property type="component" value="Unassembled WGS sequence"/>
</dbReference>
<dbReference type="EMBL" id="ML978288">
    <property type="protein sequence ID" value="KAF2024645.1"/>
    <property type="molecule type" value="Genomic_DNA"/>
</dbReference>
<dbReference type="OrthoDB" id="3801226at2759"/>
<protein>
    <submittedName>
        <fullName evidence="2">Uncharacterized protein</fullName>
    </submittedName>
</protein>
<reference evidence="2" key="1">
    <citation type="journal article" date="2020" name="Stud. Mycol.">
        <title>101 Dothideomycetes genomes: a test case for predicting lifestyles and emergence of pathogens.</title>
        <authorList>
            <person name="Haridas S."/>
            <person name="Albert R."/>
            <person name="Binder M."/>
            <person name="Bloem J."/>
            <person name="Labutti K."/>
            <person name="Salamov A."/>
            <person name="Andreopoulos B."/>
            <person name="Baker S."/>
            <person name="Barry K."/>
            <person name="Bills G."/>
            <person name="Bluhm B."/>
            <person name="Cannon C."/>
            <person name="Castanera R."/>
            <person name="Culley D."/>
            <person name="Daum C."/>
            <person name="Ezra D."/>
            <person name="Gonzalez J."/>
            <person name="Henrissat B."/>
            <person name="Kuo A."/>
            <person name="Liang C."/>
            <person name="Lipzen A."/>
            <person name="Lutzoni F."/>
            <person name="Magnuson J."/>
            <person name="Mondo S."/>
            <person name="Nolan M."/>
            <person name="Ohm R."/>
            <person name="Pangilinan J."/>
            <person name="Park H.-J."/>
            <person name="Ramirez L."/>
            <person name="Alfaro M."/>
            <person name="Sun H."/>
            <person name="Tritt A."/>
            <person name="Yoshinaga Y."/>
            <person name="Zwiers L.-H."/>
            <person name="Turgeon B."/>
            <person name="Goodwin S."/>
            <person name="Spatafora J."/>
            <person name="Crous P."/>
            <person name="Grigoriev I."/>
        </authorList>
    </citation>
    <scope>NUCLEOTIDE SEQUENCE</scope>
    <source>
        <strain evidence="2">CBS 110217</strain>
    </source>
</reference>